<dbReference type="AlphaFoldDB" id="A0A4V5N455"/>
<evidence type="ECO:0000256" key="14">
    <source>
        <dbReference type="SAM" id="MobiDB-lite"/>
    </source>
</evidence>
<organism evidence="15 16">
    <name type="scientific">Friedmanniomyces endolithicus</name>
    <dbReference type="NCBI Taxonomy" id="329885"/>
    <lineage>
        <taxon>Eukaryota</taxon>
        <taxon>Fungi</taxon>
        <taxon>Dikarya</taxon>
        <taxon>Ascomycota</taxon>
        <taxon>Pezizomycotina</taxon>
        <taxon>Dothideomycetes</taxon>
        <taxon>Dothideomycetidae</taxon>
        <taxon>Mycosphaerellales</taxon>
        <taxon>Teratosphaeriaceae</taxon>
        <taxon>Friedmanniomyces</taxon>
    </lineage>
</organism>
<keyword evidence="13" id="KW-0175">Coiled coil</keyword>
<proteinExistence type="inferred from homology"/>
<keyword evidence="9" id="KW-0206">Cytoskeleton</keyword>
<keyword evidence="10" id="KW-0539">Nucleus</keyword>
<dbReference type="GO" id="GO:0008608">
    <property type="term" value="P:attachment of spindle microtubules to kinetochore"/>
    <property type="evidence" value="ECO:0007669"/>
    <property type="project" value="InterPro"/>
</dbReference>
<comment type="similarity">
    <text evidence="4">Belongs to the DASH complex SPC19 family.</text>
</comment>
<evidence type="ECO:0000256" key="3">
    <source>
        <dbReference type="ARBA" id="ARBA00004629"/>
    </source>
</evidence>
<evidence type="ECO:0000256" key="8">
    <source>
        <dbReference type="ARBA" id="ARBA00022838"/>
    </source>
</evidence>
<keyword evidence="8" id="KW-0995">Kinetochore</keyword>
<evidence type="ECO:0000256" key="6">
    <source>
        <dbReference type="ARBA" id="ARBA00022454"/>
    </source>
</evidence>
<evidence type="ECO:0000256" key="9">
    <source>
        <dbReference type="ARBA" id="ARBA00023212"/>
    </source>
</evidence>
<dbReference type="EMBL" id="NAJP01000140">
    <property type="protein sequence ID" value="TKA26379.1"/>
    <property type="molecule type" value="Genomic_DNA"/>
</dbReference>
<dbReference type="Pfam" id="PF08287">
    <property type="entry name" value="DASH_Spc19"/>
    <property type="match status" value="1"/>
</dbReference>
<keyword evidence="6" id="KW-0158">Chromosome</keyword>
<evidence type="ECO:0000256" key="2">
    <source>
        <dbReference type="ARBA" id="ARBA00004186"/>
    </source>
</evidence>
<keyword evidence="11" id="KW-0137">Centromere</keyword>
<evidence type="ECO:0000256" key="12">
    <source>
        <dbReference type="ARBA" id="ARBA00032583"/>
    </source>
</evidence>
<dbReference type="PANTHER" id="PTHR28262">
    <property type="entry name" value="DASH COMPLEX SUBUNIT SPC19"/>
    <property type="match status" value="1"/>
</dbReference>
<evidence type="ECO:0000256" key="10">
    <source>
        <dbReference type="ARBA" id="ARBA00023242"/>
    </source>
</evidence>
<comment type="subcellular location">
    <subcellularLocation>
        <location evidence="3">Chromosome</location>
        <location evidence="3">Centromere</location>
        <location evidence="3">Kinetochore</location>
    </subcellularLocation>
    <subcellularLocation>
        <location evidence="2">Cytoplasm</location>
        <location evidence="2">Cytoskeleton</location>
        <location evidence="2">Spindle</location>
    </subcellularLocation>
    <subcellularLocation>
        <location evidence="1">Nucleus</location>
    </subcellularLocation>
</comment>
<dbReference type="Proteomes" id="UP000310066">
    <property type="component" value="Unassembled WGS sequence"/>
</dbReference>
<name>A0A4V5N455_9PEZI</name>
<dbReference type="OrthoDB" id="3361333at2759"/>
<keyword evidence="7" id="KW-0963">Cytoplasm</keyword>
<dbReference type="GO" id="GO:0042729">
    <property type="term" value="C:DASH complex"/>
    <property type="evidence" value="ECO:0007669"/>
    <property type="project" value="InterPro"/>
</dbReference>
<gene>
    <name evidence="15" type="ORF">B0A54_16830</name>
</gene>
<reference evidence="15 16" key="1">
    <citation type="submission" date="2017-03" db="EMBL/GenBank/DDBJ databases">
        <title>Genomes of endolithic fungi from Antarctica.</title>
        <authorList>
            <person name="Coleine C."/>
            <person name="Masonjones S."/>
            <person name="Stajich J.E."/>
        </authorList>
    </citation>
    <scope>NUCLEOTIDE SEQUENCE [LARGE SCALE GENOMIC DNA]</scope>
    <source>
        <strain evidence="15 16">CCFEE 5311</strain>
    </source>
</reference>
<evidence type="ECO:0000313" key="16">
    <source>
        <dbReference type="Proteomes" id="UP000310066"/>
    </source>
</evidence>
<comment type="caution">
    <text evidence="15">The sequence shown here is derived from an EMBL/GenBank/DDBJ whole genome shotgun (WGS) entry which is preliminary data.</text>
</comment>
<evidence type="ECO:0000256" key="4">
    <source>
        <dbReference type="ARBA" id="ARBA00008952"/>
    </source>
</evidence>
<feature type="coiled-coil region" evidence="13">
    <location>
        <begin position="77"/>
        <end position="104"/>
    </location>
</feature>
<protein>
    <recommendedName>
        <fullName evidence="5">DASH complex subunit SPC19</fullName>
    </recommendedName>
    <alternativeName>
        <fullName evidence="12">Outer kinetochore protein SPC19</fullName>
    </alternativeName>
</protein>
<dbReference type="STRING" id="329885.A0A4V5N455"/>
<evidence type="ECO:0000256" key="1">
    <source>
        <dbReference type="ARBA" id="ARBA00004123"/>
    </source>
</evidence>
<dbReference type="InterPro" id="IPR013251">
    <property type="entry name" value="DASH_Spc19"/>
</dbReference>
<sequence length="186" mass="20205">MDRSSHNALQGCVAALHSSMQLLDSSIAILDTGVSDYPRLAKVLQTTRHFELVSSHDLTTAQATLLSEIQPEVSALLSRVETHLDKLERREKSLIAKAELQEGRLSRTSASRTSSSGARQSAGGRSSTLANSSAATATATTGLSALEEMKLQQLRQKKERLDYAVSRLELQAGQRERQLRKSMAAS</sequence>
<dbReference type="GO" id="GO:0005876">
    <property type="term" value="C:spindle microtubule"/>
    <property type="evidence" value="ECO:0007669"/>
    <property type="project" value="InterPro"/>
</dbReference>
<accession>A0A4V5N455</accession>
<feature type="region of interest" description="Disordered" evidence="14">
    <location>
        <begin position="105"/>
        <end position="134"/>
    </location>
</feature>
<dbReference type="PANTHER" id="PTHR28262:SF1">
    <property type="entry name" value="DASH COMPLEX SUBUNIT SPC19"/>
    <property type="match status" value="1"/>
</dbReference>
<evidence type="ECO:0000313" key="15">
    <source>
        <dbReference type="EMBL" id="TKA26379.1"/>
    </source>
</evidence>
<feature type="compositionally biased region" description="Low complexity" evidence="14">
    <location>
        <begin position="106"/>
        <end position="134"/>
    </location>
</feature>
<evidence type="ECO:0000256" key="13">
    <source>
        <dbReference type="SAM" id="Coils"/>
    </source>
</evidence>
<evidence type="ECO:0000256" key="11">
    <source>
        <dbReference type="ARBA" id="ARBA00023328"/>
    </source>
</evidence>
<evidence type="ECO:0000256" key="5">
    <source>
        <dbReference type="ARBA" id="ARBA00016329"/>
    </source>
</evidence>
<evidence type="ECO:0000256" key="7">
    <source>
        <dbReference type="ARBA" id="ARBA00022490"/>
    </source>
</evidence>